<proteinExistence type="predicted"/>
<evidence type="ECO:0000313" key="2">
    <source>
        <dbReference type="EMBL" id="AWB92913.1"/>
    </source>
</evidence>
<feature type="compositionally biased region" description="Basic and acidic residues" evidence="1">
    <location>
        <begin position="146"/>
        <end position="159"/>
    </location>
</feature>
<protein>
    <submittedName>
        <fullName evidence="2">Uncharacterized protein</fullName>
    </submittedName>
</protein>
<dbReference type="RefSeq" id="WP_108578768.1">
    <property type="nucleotide sequence ID" value="NZ_CP026952.1"/>
</dbReference>
<organism evidence="2 3">
    <name type="scientific">Aeromicrobium chenweiae</name>
    <dbReference type="NCBI Taxonomy" id="2079793"/>
    <lineage>
        <taxon>Bacteria</taxon>
        <taxon>Bacillati</taxon>
        <taxon>Actinomycetota</taxon>
        <taxon>Actinomycetes</taxon>
        <taxon>Propionibacteriales</taxon>
        <taxon>Nocardioidaceae</taxon>
        <taxon>Aeromicrobium</taxon>
    </lineage>
</organism>
<evidence type="ECO:0000313" key="3">
    <source>
        <dbReference type="Proteomes" id="UP000244384"/>
    </source>
</evidence>
<reference evidence="3" key="1">
    <citation type="submission" date="2018-01" db="EMBL/GenBank/DDBJ databases">
        <authorList>
            <person name="Li J."/>
        </authorList>
    </citation>
    <scope>NUCLEOTIDE SEQUENCE [LARGE SCALE GENOMIC DNA]</scope>
    <source>
        <strain evidence="3">592</strain>
    </source>
</reference>
<evidence type="ECO:0000256" key="1">
    <source>
        <dbReference type="SAM" id="MobiDB-lite"/>
    </source>
</evidence>
<sequence length="165" mass="16987">MSFRLSHAPLRATAGAFILNSGLTKWSADGETAAGLHGFASGTYPVVNKVQPPVFVKALAAGEIALGAALLTPVVSSRKAGLALTAFSAGLLGLYAKTPGMRDGIRPTQDGTGLAKDVWLLGIGSSLLLDGNGESRKVRKAQKKVTKAEKKATKAEKKATKALSS</sequence>
<dbReference type="KEGG" id="aez:C3E78_12255"/>
<gene>
    <name evidence="2" type="ORF">C3E78_12255</name>
</gene>
<accession>A0A2S0WNI9</accession>
<name>A0A2S0WNI9_9ACTN</name>
<feature type="region of interest" description="Disordered" evidence="1">
    <location>
        <begin position="138"/>
        <end position="165"/>
    </location>
</feature>
<dbReference type="AlphaFoldDB" id="A0A2S0WNI9"/>
<dbReference type="OrthoDB" id="3267263at2"/>
<accession>A0A5F2F0F7</accession>
<keyword evidence="3" id="KW-1185">Reference proteome</keyword>
<dbReference type="EMBL" id="CP026952">
    <property type="protein sequence ID" value="AWB92913.1"/>
    <property type="molecule type" value="Genomic_DNA"/>
</dbReference>
<dbReference type="Proteomes" id="UP000244384">
    <property type="component" value="Chromosome"/>
</dbReference>